<dbReference type="eggNOG" id="COG3595">
    <property type="taxonomic scope" value="Bacteria"/>
</dbReference>
<accession>D5BIA9</accession>
<reference evidence="1 2" key="1">
    <citation type="journal article" date="2010" name="BMC Genomics">
        <title>The complete genome of Zunongwangia profunda SM-A87 reveals its adaptation to the deep-sea environment and ecological role in sedimentary organic nitrogen degradation.</title>
        <authorList>
            <person name="Qin Q.L."/>
            <person name="Zhang X.Y."/>
            <person name="Wang X.M."/>
            <person name="Liu G.M."/>
            <person name="Chen X.L."/>
            <person name="Xie B.B."/>
            <person name="Dang H.Y."/>
            <person name="Zhou B.C."/>
            <person name="Yu J."/>
            <person name="Zhang Y.Z."/>
        </authorList>
    </citation>
    <scope>NUCLEOTIDE SEQUENCE [LARGE SCALE GENOMIC DNA]</scope>
    <source>
        <strain evidence="2">DSM 18752 / CCTCC AB 206139 / SM-A87</strain>
    </source>
</reference>
<dbReference type="STRING" id="655815.ZPR_3205"/>
<dbReference type="EMBL" id="CP001650">
    <property type="protein sequence ID" value="ADF53522.1"/>
    <property type="molecule type" value="Genomic_DNA"/>
</dbReference>
<evidence type="ECO:0000313" key="2">
    <source>
        <dbReference type="Proteomes" id="UP000001654"/>
    </source>
</evidence>
<name>D5BIA9_ZUNPS</name>
<organism evidence="1 2">
    <name type="scientific">Zunongwangia profunda (strain DSM 18752 / CCTCC AB 206139 / SM-A87)</name>
    <name type="common">Wangia profunda</name>
    <dbReference type="NCBI Taxonomy" id="655815"/>
    <lineage>
        <taxon>Bacteria</taxon>
        <taxon>Pseudomonadati</taxon>
        <taxon>Bacteroidota</taxon>
        <taxon>Flavobacteriia</taxon>
        <taxon>Flavobacteriales</taxon>
        <taxon>Flavobacteriaceae</taxon>
        <taxon>Zunongwangia</taxon>
    </lineage>
</organism>
<gene>
    <name evidence="1" type="ordered locus">ZPR_3205</name>
</gene>
<dbReference type="Proteomes" id="UP000001654">
    <property type="component" value="Chromosome"/>
</dbReference>
<evidence type="ECO:0000313" key="1">
    <source>
        <dbReference type="EMBL" id="ADF53522.1"/>
    </source>
</evidence>
<dbReference type="AlphaFoldDB" id="D5BIA9"/>
<sequence>MLILFTSVTQGQRQVEEQFKIAKIEQINLNFKFASEIKVVQWDQKNINVKANVLIENGEGNDAYSLKSETSSKDITIYSDFGDYFKQKNNIVLNNCDHKTEINYVVYVPKNCRLKIKSITGNVISENFSGKLETDLISGNVELKKYDGELALKTISGNLDITMKKAEIDAKTLTGTIYSDLDINVIKTHKNSSISSRIQGIVSNGSERAKLETISGNIYMRKE</sequence>
<dbReference type="KEGG" id="zpr:ZPR_3205"/>
<keyword evidence="2" id="KW-1185">Reference proteome</keyword>
<proteinExistence type="predicted"/>
<dbReference type="HOGENOM" id="CLU_1194289_0_0_10"/>
<evidence type="ECO:0008006" key="3">
    <source>
        <dbReference type="Google" id="ProtNLM"/>
    </source>
</evidence>
<protein>
    <recommendedName>
        <fullName evidence="3">Adhesin domain-containing protein</fullName>
    </recommendedName>
</protein>